<evidence type="ECO:0000313" key="2">
    <source>
        <dbReference type="Proteomes" id="UP000242637"/>
    </source>
</evidence>
<gene>
    <name evidence="1" type="ORF">SAMEA4475696_00361</name>
</gene>
<dbReference type="EMBL" id="LT906453">
    <property type="protein sequence ID" value="SNV18069.1"/>
    <property type="molecule type" value="Genomic_DNA"/>
</dbReference>
<dbReference type="Proteomes" id="UP000242637">
    <property type="component" value="Chromosome 1"/>
</dbReference>
<sequence>MLACSLVAGPRDRVGSLPHHADVLGQLLTPGGWTFRCVADAPRGEGPVAHPSWSLRPAFGATESGVLLLGVALALGGVRGADEVGKSLVSRAQLDQGKDVLASSRLVDACRPLRGLPLAVVLMALVPQRQAALGEVGASLAGLTGWSVTVVGEV</sequence>
<keyword evidence="2" id="KW-1185">Reference proteome</keyword>
<reference evidence="1 2" key="1">
    <citation type="submission" date="2017-06" db="EMBL/GenBank/DDBJ databases">
        <authorList>
            <consortium name="Pathogen Informatics"/>
        </authorList>
    </citation>
    <scope>NUCLEOTIDE SEQUENCE [LARGE SCALE GENOMIC DNA]</scope>
    <source>
        <strain evidence="1 2">NCTC13039</strain>
    </source>
</reference>
<dbReference type="RefSeq" id="WP_154657641.1">
    <property type="nucleotide sequence ID" value="NZ_LT906453.1"/>
</dbReference>
<name>A0A239V7Z8_9MICO</name>
<evidence type="ECO:0000313" key="1">
    <source>
        <dbReference type="EMBL" id="SNV18069.1"/>
    </source>
</evidence>
<dbReference type="AlphaFoldDB" id="A0A239V7Z8"/>
<proteinExistence type="predicted"/>
<organism evidence="1 2">
    <name type="scientific">Dermatophilus congolensis</name>
    <dbReference type="NCBI Taxonomy" id="1863"/>
    <lineage>
        <taxon>Bacteria</taxon>
        <taxon>Bacillati</taxon>
        <taxon>Actinomycetota</taxon>
        <taxon>Actinomycetes</taxon>
        <taxon>Micrococcales</taxon>
        <taxon>Dermatophilaceae</taxon>
        <taxon>Dermatophilus</taxon>
    </lineage>
</organism>
<accession>A0A239V7Z8</accession>
<protein>
    <submittedName>
        <fullName evidence="1">Uncharacterized protein</fullName>
    </submittedName>
</protein>
<dbReference type="KEGG" id="dco:SAMEA4475696_0361"/>
<dbReference type="GeneID" id="63460550"/>